<sequence length="72" mass="8679">MTKHSITSHYRKYSDTYQQFEYTRTLLEIASSSTVRRYQSILRLHATKDTPLLVNRSYAREHHKRSYLPNEC</sequence>
<comment type="caution">
    <text evidence="1">The sequence shown here is derived from an EMBL/GenBank/DDBJ whole genome shotgun (WGS) entry which is preliminary data.</text>
</comment>
<name>A0A7J7MSW6_9MAGN</name>
<evidence type="ECO:0000313" key="1">
    <source>
        <dbReference type="EMBL" id="KAF6157860.1"/>
    </source>
</evidence>
<organism evidence="1 2">
    <name type="scientific">Kingdonia uniflora</name>
    <dbReference type="NCBI Taxonomy" id="39325"/>
    <lineage>
        <taxon>Eukaryota</taxon>
        <taxon>Viridiplantae</taxon>
        <taxon>Streptophyta</taxon>
        <taxon>Embryophyta</taxon>
        <taxon>Tracheophyta</taxon>
        <taxon>Spermatophyta</taxon>
        <taxon>Magnoliopsida</taxon>
        <taxon>Ranunculales</taxon>
        <taxon>Circaeasteraceae</taxon>
        <taxon>Kingdonia</taxon>
    </lineage>
</organism>
<evidence type="ECO:0000313" key="2">
    <source>
        <dbReference type="Proteomes" id="UP000541444"/>
    </source>
</evidence>
<keyword evidence="2" id="KW-1185">Reference proteome</keyword>
<accession>A0A7J7MSW6</accession>
<proteinExistence type="predicted"/>
<gene>
    <name evidence="1" type="ORF">GIB67_003760</name>
</gene>
<dbReference type="EMBL" id="JACGCM010001252">
    <property type="protein sequence ID" value="KAF6157860.1"/>
    <property type="molecule type" value="Genomic_DNA"/>
</dbReference>
<protein>
    <submittedName>
        <fullName evidence="1">Uncharacterized protein</fullName>
    </submittedName>
</protein>
<reference evidence="1 2" key="1">
    <citation type="journal article" date="2020" name="IScience">
        <title>Genome Sequencing of the Endangered Kingdonia uniflora (Circaeasteraceae, Ranunculales) Reveals Potential Mechanisms of Evolutionary Specialization.</title>
        <authorList>
            <person name="Sun Y."/>
            <person name="Deng T."/>
            <person name="Zhang A."/>
            <person name="Moore M.J."/>
            <person name="Landis J.B."/>
            <person name="Lin N."/>
            <person name="Zhang H."/>
            <person name="Zhang X."/>
            <person name="Huang J."/>
            <person name="Zhang X."/>
            <person name="Sun H."/>
            <person name="Wang H."/>
        </authorList>
    </citation>
    <scope>NUCLEOTIDE SEQUENCE [LARGE SCALE GENOMIC DNA]</scope>
    <source>
        <strain evidence="1">TB1705</strain>
        <tissue evidence="1">Leaf</tissue>
    </source>
</reference>
<dbReference type="AlphaFoldDB" id="A0A7J7MSW6"/>
<dbReference type="Proteomes" id="UP000541444">
    <property type="component" value="Unassembled WGS sequence"/>
</dbReference>